<name>A0A1X1QZ78_MYCFA</name>
<keyword evidence="1" id="KW-0732">Signal</keyword>
<reference evidence="2 3" key="1">
    <citation type="submission" date="2016-01" db="EMBL/GenBank/DDBJ databases">
        <title>The new phylogeny of the genus Mycobacterium.</title>
        <authorList>
            <person name="Tarcisio F."/>
            <person name="Conor M."/>
            <person name="Antonella G."/>
            <person name="Elisabetta G."/>
            <person name="Giulia F.S."/>
            <person name="Sara T."/>
            <person name="Anna F."/>
            <person name="Clotilde B."/>
            <person name="Roberto B."/>
            <person name="Veronica D.S."/>
            <person name="Fabio R."/>
            <person name="Monica P."/>
            <person name="Olivier J."/>
            <person name="Enrico T."/>
            <person name="Nicola S."/>
        </authorList>
    </citation>
    <scope>NUCLEOTIDE SEQUENCE [LARGE SCALE GENOMIC DNA]</scope>
    <source>
        <strain evidence="2 3">DSM 44179</strain>
    </source>
</reference>
<evidence type="ECO:0000313" key="2">
    <source>
        <dbReference type="EMBL" id="ORU96713.1"/>
    </source>
</evidence>
<dbReference type="OrthoDB" id="4749256at2"/>
<feature type="chain" id="PRO_5038573976" description="Lipoprotein LppJ" evidence="1">
    <location>
        <begin position="23"/>
        <end position="162"/>
    </location>
</feature>
<dbReference type="EMBL" id="LQOJ01000073">
    <property type="protein sequence ID" value="ORU96713.1"/>
    <property type="molecule type" value="Genomic_DNA"/>
</dbReference>
<evidence type="ECO:0008006" key="4">
    <source>
        <dbReference type="Google" id="ProtNLM"/>
    </source>
</evidence>
<accession>A0A1X1QZ78</accession>
<dbReference type="AlphaFoldDB" id="A0A1X1QZ78"/>
<comment type="caution">
    <text evidence="2">The sequence shown here is derived from an EMBL/GenBank/DDBJ whole genome shotgun (WGS) entry which is preliminary data.</text>
</comment>
<dbReference type="STRING" id="1793.AWC04_19240"/>
<dbReference type="Proteomes" id="UP000193484">
    <property type="component" value="Unassembled WGS sequence"/>
</dbReference>
<keyword evidence="3" id="KW-1185">Reference proteome</keyword>
<evidence type="ECO:0000256" key="1">
    <source>
        <dbReference type="SAM" id="SignalP"/>
    </source>
</evidence>
<dbReference type="RefSeq" id="WP_085100578.1">
    <property type="nucleotide sequence ID" value="NZ_AP022603.1"/>
</dbReference>
<proteinExistence type="predicted"/>
<sequence length="162" mass="15821">MTIIGNSAALAVAALALGLAVSGCTGSSESGGPAGTTATVHAPEVAAATDTDLAALVPSPANATTSTGPDRIADGGIHLHYQVGGAPGAVLAAYRAALADRGWTVTTIITSEGGNGGGATYTGTHGSVYGVFDGGGFDSTTYIDVCTWPTKPAEPNCTRGKR</sequence>
<organism evidence="2 3">
    <name type="scientific">Mycolicibacterium fallax</name>
    <name type="common">Mycobacterium fallax</name>
    <dbReference type="NCBI Taxonomy" id="1793"/>
    <lineage>
        <taxon>Bacteria</taxon>
        <taxon>Bacillati</taxon>
        <taxon>Actinomycetota</taxon>
        <taxon>Actinomycetes</taxon>
        <taxon>Mycobacteriales</taxon>
        <taxon>Mycobacteriaceae</taxon>
        <taxon>Mycolicibacterium</taxon>
    </lineage>
</organism>
<feature type="signal peptide" evidence="1">
    <location>
        <begin position="1"/>
        <end position="22"/>
    </location>
</feature>
<protein>
    <recommendedName>
        <fullName evidence="4">Lipoprotein LppJ</fullName>
    </recommendedName>
</protein>
<evidence type="ECO:0000313" key="3">
    <source>
        <dbReference type="Proteomes" id="UP000193484"/>
    </source>
</evidence>
<gene>
    <name evidence="2" type="ORF">AWC04_19240</name>
</gene>